<dbReference type="Proteomes" id="UP000789901">
    <property type="component" value="Unassembled WGS sequence"/>
</dbReference>
<organism evidence="1 2">
    <name type="scientific">Gigaspora margarita</name>
    <dbReference type="NCBI Taxonomy" id="4874"/>
    <lineage>
        <taxon>Eukaryota</taxon>
        <taxon>Fungi</taxon>
        <taxon>Fungi incertae sedis</taxon>
        <taxon>Mucoromycota</taxon>
        <taxon>Glomeromycotina</taxon>
        <taxon>Glomeromycetes</taxon>
        <taxon>Diversisporales</taxon>
        <taxon>Gigasporaceae</taxon>
        <taxon>Gigaspora</taxon>
    </lineage>
</organism>
<name>A0ABN7WF21_GIGMA</name>
<feature type="non-terminal residue" evidence="1">
    <location>
        <position position="166"/>
    </location>
</feature>
<evidence type="ECO:0000313" key="1">
    <source>
        <dbReference type="EMBL" id="CAG8830186.1"/>
    </source>
</evidence>
<dbReference type="EMBL" id="CAJVQB010042194">
    <property type="protein sequence ID" value="CAG8830186.1"/>
    <property type="molecule type" value="Genomic_DNA"/>
</dbReference>
<proteinExistence type="predicted"/>
<sequence>MASHFEEYQDGGFNLLTIHDKPHKGVYYHRNTSGSGHNTPSQIIPPDELGVIGACTDIKKYLSLQPANAELYFYKLIKTRKSCKTTANDNNVDPQAIMNITLHHSMAGLIAIENKMKKTTEVNIDQKITFTEIPFNETTNIISSDNKSINKRSSEYQYGEYQSGKK</sequence>
<protein>
    <submittedName>
        <fullName evidence="1">43475_t:CDS:1</fullName>
    </submittedName>
</protein>
<keyword evidence="2" id="KW-1185">Reference proteome</keyword>
<comment type="caution">
    <text evidence="1">The sequence shown here is derived from an EMBL/GenBank/DDBJ whole genome shotgun (WGS) entry which is preliminary data.</text>
</comment>
<gene>
    <name evidence="1" type="ORF">GMARGA_LOCUS30232</name>
</gene>
<evidence type="ECO:0000313" key="2">
    <source>
        <dbReference type="Proteomes" id="UP000789901"/>
    </source>
</evidence>
<reference evidence="1 2" key="1">
    <citation type="submission" date="2021-06" db="EMBL/GenBank/DDBJ databases">
        <authorList>
            <person name="Kallberg Y."/>
            <person name="Tangrot J."/>
            <person name="Rosling A."/>
        </authorList>
    </citation>
    <scope>NUCLEOTIDE SEQUENCE [LARGE SCALE GENOMIC DNA]</scope>
    <source>
        <strain evidence="1 2">120-4 pot B 10/14</strain>
    </source>
</reference>
<accession>A0ABN7WF21</accession>